<evidence type="ECO:0000256" key="1">
    <source>
        <dbReference type="SAM" id="Phobius"/>
    </source>
</evidence>
<keyword evidence="3" id="KW-1185">Reference proteome</keyword>
<reference evidence="2 3" key="1">
    <citation type="submission" date="2018-08" db="EMBL/GenBank/DDBJ databases">
        <title>Streptomyces NEAU-D10 sp. nov., a novel Actinomycete isolated from soil.</title>
        <authorList>
            <person name="Jin L."/>
        </authorList>
    </citation>
    <scope>NUCLEOTIDE SEQUENCE [LARGE SCALE GENOMIC DNA]</scope>
    <source>
        <strain evidence="2 3">NEAU-D10</strain>
    </source>
</reference>
<organism evidence="2 3">
    <name type="scientific">Streptomyces inhibens</name>
    <dbReference type="NCBI Taxonomy" id="2293571"/>
    <lineage>
        <taxon>Bacteria</taxon>
        <taxon>Bacillati</taxon>
        <taxon>Actinomycetota</taxon>
        <taxon>Actinomycetes</taxon>
        <taxon>Kitasatosporales</taxon>
        <taxon>Streptomycetaceae</taxon>
        <taxon>Streptomyces</taxon>
    </lineage>
</organism>
<keyword evidence="1" id="KW-0472">Membrane</keyword>
<dbReference type="EMBL" id="QUAC01000164">
    <property type="protein sequence ID" value="REK88477.1"/>
    <property type="molecule type" value="Genomic_DNA"/>
</dbReference>
<evidence type="ECO:0000313" key="3">
    <source>
        <dbReference type="Proteomes" id="UP000262477"/>
    </source>
</evidence>
<evidence type="ECO:0000313" key="2">
    <source>
        <dbReference type="EMBL" id="REK88477.1"/>
    </source>
</evidence>
<dbReference type="Pfam" id="PF14030">
    <property type="entry name" value="DUF4245"/>
    <property type="match status" value="1"/>
</dbReference>
<dbReference type="AlphaFoldDB" id="A0A371Q160"/>
<proteinExistence type="predicted"/>
<comment type="caution">
    <text evidence="2">The sequence shown here is derived from an EMBL/GenBank/DDBJ whole genome shotgun (WGS) entry which is preliminary data.</text>
</comment>
<accession>A0A371Q160</accession>
<feature type="transmembrane region" description="Helical" evidence="1">
    <location>
        <begin position="12"/>
        <end position="28"/>
    </location>
</feature>
<keyword evidence="1" id="KW-0812">Transmembrane</keyword>
<keyword evidence="1" id="KW-1133">Transmembrane helix</keyword>
<protein>
    <submittedName>
        <fullName evidence="2">DUF4245 domain-containing protein</fullName>
    </submittedName>
</protein>
<gene>
    <name evidence="2" type="ORF">DY245_21040</name>
</gene>
<dbReference type="Proteomes" id="UP000262477">
    <property type="component" value="Unassembled WGS sequence"/>
</dbReference>
<dbReference type="InterPro" id="IPR025339">
    <property type="entry name" value="DUF4245"/>
</dbReference>
<sequence>MRGRQTVRDMVLSLAVIGVLVGAIYFFIPHDDGADAEQNAVKAVDYRVELITARRAAPYPVAAPQGLPKTWRATSVSYKASDDGKGGAWHLGMLDPEQEYAAIEQSDAPAQKFIREVTLGASKVKGKQAVGSKKWDRYKGDRYKALVRQESGVTTVITGTAPYGRLADLAAALVATVITGTAPYGRLADLAAALVAKKG</sequence>
<name>A0A371Q160_STRIH</name>